<reference evidence="2" key="1">
    <citation type="journal article" date="2014" name="Front. Microbiol.">
        <title>High frequency of phylogenetically diverse reductive dehalogenase-homologous genes in deep subseafloor sedimentary metagenomes.</title>
        <authorList>
            <person name="Kawai M."/>
            <person name="Futagami T."/>
            <person name="Toyoda A."/>
            <person name="Takaki Y."/>
            <person name="Nishi S."/>
            <person name="Hori S."/>
            <person name="Arai W."/>
            <person name="Tsubouchi T."/>
            <person name="Morono Y."/>
            <person name="Uchiyama I."/>
            <person name="Ito T."/>
            <person name="Fujiyama A."/>
            <person name="Inagaki F."/>
            <person name="Takami H."/>
        </authorList>
    </citation>
    <scope>NUCLEOTIDE SEQUENCE</scope>
    <source>
        <strain evidence="2">Expedition CK06-06</strain>
    </source>
</reference>
<feature type="transmembrane region" description="Helical" evidence="1">
    <location>
        <begin position="38"/>
        <end position="60"/>
    </location>
</feature>
<comment type="caution">
    <text evidence="2">The sequence shown here is derived from an EMBL/GenBank/DDBJ whole genome shotgun (WGS) entry which is preliminary data.</text>
</comment>
<evidence type="ECO:0000313" key="2">
    <source>
        <dbReference type="EMBL" id="GAF86014.1"/>
    </source>
</evidence>
<proteinExistence type="predicted"/>
<protein>
    <submittedName>
        <fullName evidence="2">Uncharacterized protein</fullName>
    </submittedName>
</protein>
<organism evidence="2">
    <name type="scientific">marine sediment metagenome</name>
    <dbReference type="NCBI Taxonomy" id="412755"/>
    <lineage>
        <taxon>unclassified sequences</taxon>
        <taxon>metagenomes</taxon>
        <taxon>ecological metagenomes</taxon>
    </lineage>
</organism>
<keyword evidence="1" id="KW-1133">Transmembrane helix</keyword>
<sequence length="70" mass="7586">MNLQLTPLSLGILLVVTGGSVAWFHLGKLIEDKSQRKLWYYVPMTLLGGLAISVGANLIATGLHDHLSKD</sequence>
<name>X0SYI6_9ZZZZ</name>
<evidence type="ECO:0000256" key="1">
    <source>
        <dbReference type="SAM" id="Phobius"/>
    </source>
</evidence>
<dbReference type="EMBL" id="BARS01018841">
    <property type="protein sequence ID" value="GAF86014.1"/>
    <property type="molecule type" value="Genomic_DNA"/>
</dbReference>
<keyword evidence="1" id="KW-0472">Membrane</keyword>
<keyword evidence="1" id="KW-0812">Transmembrane</keyword>
<accession>X0SYI6</accession>
<dbReference type="AlphaFoldDB" id="X0SYI6"/>
<feature type="transmembrane region" description="Helical" evidence="1">
    <location>
        <begin position="6"/>
        <end position="26"/>
    </location>
</feature>
<gene>
    <name evidence="2" type="ORF">S01H1_30601</name>
</gene>